<feature type="transmembrane region" description="Helical" evidence="6">
    <location>
        <begin position="183"/>
        <end position="205"/>
    </location>
</feature>
<evidence type="ECO:0000313" key="8">
    <source>
        <dbReference type="Proteomes" id="UP000176204"/>
    </source>
</evidence>
<keyword evidence="8" id="KW-1185">Reference proteome</keyword>
<dbReference type="InterPro" id="IPR050833">
    <property type="entry name" value="Poly_Biosynth_Transport"/>
</dbReference>
<name>A0A1H6K3B3_9BACT</name>
<dbReference type="GO" id="GO:0005886">
    <property type="term" value="C:plasma membrane"/>
    <property type="evidence" value="ECO:0007669"/>
    <property type="project" value="UniProtKB-SubCell"/>
</dbReference>
<feature type="transmembrane region" description="Helical" evidence="6">
    <location>
        <begin position="439"/>
        <end position="458"/>
    </location>
</feature>
<dbReference type="Proteomes" id="UP000176204">
    <property type="component" value="Chromosome I"/>
</dbReference>
<evidence type="ECO:0000313" key="7">
    <source>
        <dbReference type="EMBL" id="SEH69349.1"/>
    </source>
</evidence>
<keyword evidence="3 6" id="KW-0812">Transmembrane</keyword>
<evidence type="ECO:0000256" key="6">
    <source>
        <dbReference type="SAM" id="Phobius"/>
    </source>
</evidence>
<feature type="transmembrane region" description="Helical" evidence="6">
    <location>
        <begin position="42"/>
        <end position="72"/>
    </location>
</feature>
<feature type="transmembrane region" description="Helical" evidence="6">
    <location>
        <begin position="124"/>
        <end position="144"/>
    </location>
</feature>
<feature type="transmembrane region" description="Helical" evidence="6">
    <location>
        <begin position="378"/>
        <end position="395"/>
    </location>
</feature>
<feature type="transmembrane region" description="Helical" evidence="6">
    <location>
        <begin position="243"/>
        <end position="266"/>
    </location>
</feature>
<evidence type="ECO:0000256" key="5">
    <source>
        <dbReference type="ARBA" id="ARBA00023136"/>
    </source>
</evidence>
<feature type="transmembrane region" description="Helical" evidence="6">
    <location>
        <begin position="401"/>
        <end position="418"/>
    </location>
</feature>
<feature type="transmembrane region" description="Helical" evidence="6">
    <location>
        <begin position="340"/>
        <end position="357"/>
    </location>
</feature>
<reference evidence="8" key="1">
    <citation type="submission" date="2016-09" db="EMBL/GenBank/DDBJ databases">
        <authorList>
            <person name="Koehorst J."/>
        </authorList>
    </citation>
    <scope>NUCLEOTIDE SEQUENCE [LARGE SCALE GENOMIC DNA]</scope>
</reference>
<organism evidence="7 8">
    <name type="scientific">Akkermansia glycaniphila</name>
    <dbReference type="NCBI Taxonomy" id="1679444"/>
    <lineage>
        <taxon>Bacteria</taxon>
        <taxon>Pseudomonadati</taxon>
        <taxon>Verrucomicrobiota</taxon>
        <taxon>Verrucomicrobiia</taxon>
        <taxon>Verrucomicrobiales</taxon>
        <taxon>Akkermansiaceae</taxon>
        <taxon>Akkermansia</taxon>
    </lineage>
</organism>
<proteinExistence type="predicted"/>
<sequence length="518" mass="58160">MAGTRTQQYAKNFTATLISFVGTAIYSIVWRKMFISMLGVEYLGIGSLLGNVLGMLSLTELGIGTSIVFSLYKPIAEGNQAKMHTLIWLYRKIYAWLGLVVFVLGMILMPFLPDIAKGSENIEHVYWIYFITLSSTVVSYYFSYNSTLFSATQREYVLTYFAQIFKFVNLGVAVAVLLVFQNYLALCIAGFVVALGDRIMVYFLARRNWPWLSTRPQEKLSEPEKREIVKNVKAMFFHKIGDYCINGTSSLIIGAFVNITAVGMFTNYLTLLNAIKPVATACFGNMTAGIGNLVATSSRERVYEVFQEINFLSCAVFGLVSMGFCVCANNIISVWLGSEYILDFTVVALIATDLYLYGMRQAPFLFRNGAGLFYNDRFSPLIQAVTNLVVGLVMVQYWGMAGVFFGTVVSGLVAPCWIRPFVLYRDYFGLPFRRYVGKYLLYAVTTGVPVVGAIYIFDYVLCLPLDASSLMIRMSGCVVLFVVCLSMVSIFLPERKLLTVRLSHVMSRVWKRFLKKGS</sequence>
<keyword evidence="4 6" id="KW-1133">Transmembrane helix</keyword>
<evidence type="ECO:0008006" key="9">
    <source>
        <dbReference type="Google" id="ProtNLM"/>
    </source>
</evidence>
<evidence type="ECO:0000256" key="2">
    <source>
        <dbReference type="ARBA" id="ARBA00022475"/>
    </source>
</evidence>
<keyword evidence="5 6" id="KW-0472">Membrane</keyword>
<evidence type="ECO:0000256" key="4">
    <source>
        <dbReference type="ARBA" id="ARBA00022989"/>
    </source>
</evidence>
<gene>
    <name evidence="7" type="ORF">PYTT_0027</name>
</gene>
<protein>
    <recommendedName>
        <fullName evidence="9">Polysaccharide biosynthesis protein</fullName>
    </recommendedName>
</protein>
<dbReference type="KEGG" id="agl:PYTT_0027"/>
<accession>A0A1H6K3B3</accession>
<keyword evidence="2" id="KW-1003">Cell membrane</keyword>
<dbReference type="RefSeq" id="WP_067772965.1">
    <property type="nucleotide sequence ID" value="NZ_LIGX01000005.1"/>
</dbReference>
<feature type="transmembrane region" description="Helical" evidence="6">
    <location>
        <begin position="93"/>
        <end position="112"/>
    </location>
</feature>
<dbReference type="PANTHER" id="PTHR30250:SF26">
    <property type="entry name" value="PSMA PROTEIN"/>
    <property type="match status" value="1"/>
</dbReference>
<feature type="transmembrane region" description="Helical" evidence="6">
    <location>
        <begin position="278"/>
        <end position="297"/>
    </location>
</feature>
<feature type="transmembrane region" description="Helical" evidence="6">
    <location>
        <begin position="470"/>
        <end position="492"/>
    </location>
</feature>
<dbReference type="STRING" id="1679444.PYTT_0027"/>
<evidence type="ECO:0000256" key="3">
    <source>
        <dbReference type="ARBA" id="ARBA00022692"/>
    </source>
</evidence>
<feature type="transmembrane region" description="Helical" evidence="6">
    <location>
        <begin position="12"/>
        <end position="30"/>
    </location>
</feature>
<dbReference type="AlphaFoldDB" id="A0A1H6K3B3"/>
<dbReference type="PANTHER" id="PTHR30250">
    <property type="entry name" value="PST FAMILY PREDICTED COLANIC ACID TRANSPORTER"/>
    <property type="match status" value="1"/>
</dbReference>
<dbReference type="EMBL" id="LT629973">
    <property type="protein sequence ID" value="SEH69349.1"/>
    <property type="molecule type" value="Genomic_DNA"/>
</dbReference>
<feature type="transmembrane region" description="Helical" evidence="6">
    <location>
        <begin position="309"/>
        <end position="334"/>
    </location>
</feature>
<feature type="transmembrane region" description="Helical" evidence="6">
    <location>
        <begin position="156"/>
        <end position="177"/>
    </location>
</feature>
<comment type="subcellular location">
    <subcellularLocation>
        <location evidence="1">Cell membrane</location>
        <topology evidence="1">Multi-pass membrane protein</topology>
    </subcellularLocation>
</comment>
<evidence type="ECO:0000256" key="1">
    <source>
        <dbReference type="ARBA" id="ARBA00004651"/>
    </source>
</evidence>